<dbReference type="RefSeq" id="YP_009497656.1">
    <property type="nucleotide sequence ID" value="NC_038008.1"/>
</dbReference>
<keyword evidence="7" id="KW-0934">Plastid</keyword>
<keyword evidence="5" id="KW-0699">rRNA-binding</keyword>
<comment type="subcellular location">
    <subcellularLocation>
        <location evidence="1 5">Plastid</location>
        <location evidence="1 5">Chloroplast</location>
    </subcellularLocation>
</comment>
<dbReference type="GO" id="GO:0019843">
    <property type="term" value="F:rRNA binding"/>
    <property type="evidence" value="ECO:0007669"/>
    <property type="project" value="UniProtKB-UniRule"/>
</dbReference>
<accession>A0A2U9NTH5</accession>
<dbReference type="GO" id="GO:0003735">
    <property type="term" value="F:structural constituent of ribosome"/>
    <property type="evidence" value="ECO:0007669"/>
    <property type="project" value="InterPro"/>
</dbReference>
<keyword evidence="4 5" id="KW-0687">Ribonucleoprotein</keyword>
<reference evidence="7" key="1">
    <citation type="journal article" date="2018" name="Adv. Bot. Res.">
        <title>Evolution of the Plastid Genomes in Diatoms.</title>
        <authorList>
            <person name="Yu M."/>
            <person name="Ashworth M.P."/>
            <person name="Hajrah N.H."/>
            <person name="Khiyami M.A."/>
            <person name="Sabir M.J."/>
            <person name="Alhebshi A.M."/>
            <person name="Al-Malki A.L."/>
            <person name="Sabir J.S.M."/>
            <person name="Theriot E.C."/>
            <person name="Jansen R.K."/>
        </authorList>
    </citation>
    <scope>NUCLEOTIDE SEQUENCE</scope>
</reference>
<dbReference type="NCBIfam" id="NF003698">
    <property type="entry name" value="PRK05309.1"/>
    <property type="match status" value="1"/>
</dbReference>
<keyword evidence="5" id="KW-0694">RNA-binding</keyword>
<keyword evidence="3 5" id="KW-0689">Ribosomal protein</keyword>
<dbReference type="SUPFAM" id="SSF53137">
    <property type="entry name" value="Translational machinery components"/>
    <property type="match status" value="1"/>
</dbReference>
<sequence length="134" mass="14912">MIKNRKSLNKGKHFSKVKKYSKKAIVYIHPTPNNTIITLTETNGNTLLWTSTGHYGYKNTKKKSKYGAQQAAKQLGRKALKTGIKNVRVVTRGKGPGRITAIRGINASGLFINALEDSTPLPHNGCRPTKRRRL</sequence>
<comment type="subunit">
    <text evidence="5">Part of the 30S ribosomal subunit.</text>
</comment>
<dbReference type="GO" id="GO:1990904">
    <property type="term" value="C:ribonucleoprotein complex"/>
    <property type="evidence" value="ECO:0007669"/>
    <property type="project" value="UniProtKB-KW"/>
</dbReference>
<dbReference type="GeneID" id="36960300"/>
<evidence type="ECO:0000256" key="1">
    <source>
        <dbReference type="ARBA" id="ARBA00004229"/>
    </source>
</evidence>
<comment type="similarity">
    <text evidence="2 5 6">Belongs to the universal ribosomal protein uS11 family.</text>
</comment>
<dbReference type="Gene3D" id="3.30.420.80">
    <property type="entry name" value="Ribosomal protein S11"/>
    <property type="match status" value="1"/>
</dbReference>
<geneLocation type="chloroplast" evidence="7"/>
<keyword evidence="7" id="KW-0150">Chloroplast</keyword>
<dbReference type="PIRSF" id="PIRSF002131">
    <property type="entry name" value="Ribosomal_S11"/>
    <property type="match status" value="1"/>
</dbReference>
<gene>
    <name evidence="5 7" type="primary">rps11</name>
</gene>
<dbReference type="HAMAP" id="MF_01310">
    <property type="entry name" value="Ribosomal_uS11"/>
    <property type="match status" value="1"/>
</dbReference>
<dbReference type="EMBL" id="MG755807">
    <property type="protein sequence ID" value="AWT40369.1"/>
    <property type="molecule type" value="Genomic_DNA"/>
</dbReference>
<evidence type="ECO:0000256" key="4">
    <source>
        <dbReference type="ARBA" id="ARBA00023274"/>
    </source>
</evidence>
<organism evidence="7">
    <name type="scientific">Astrosyne radiata</name>
    <dbReference type="NCBI Taxonomy" id="1158023"/>
    <lineage>
        <taxon>Eukaryota</taxon>
        <taxon>Sar</taxon>
        <taxon>Stramenopiles</taxon>
        <taxon>Ochrophyta</taxon>
        <taxon>Bacillariophyta</taxon>
        <taxon>Fragilariophyceae</taxon>
        <taxon>Fragilariophycidae</taxon>
        <taxon>Cyclophorales</taxon>
        <taxon>Cyclophoraceae</taxon>
        <taxon>Astrosyne</taxon>
    </lineage>
</organism>
<dbReference type="InterPro" id="IPR018102">
    <property type="entry name" value="Ribosomal_uS11_CS"/>
</dbReference>
<protein>
    <recommendedName>
        <fullName evidence="5">Small ribosomal subunit protein uS11c</fullName>
    </recommendedName>
</protein>
<dbReference type="AlphaFoldDB" id="A0A2U9NTH5"/>
<dbReference type="PANTHER" id="PTHR11759">
    <property type="entry name" value="40S RIBOSOMAL PROTEIN S14/30S RIBOSOMAL PROTEIN S11"/>
    <property type="match status" value="1"/>
</dbReference>
<evidence type="ECO:0000313" key="7">
    <source>
        <dbReference type="EMBL" id="AWT40369.1"/>
    </source>
</evidence>
<dbReference type="InterPro" id="IPR001971">
    <property type="entry name" value="Ribosomal_uS11"/>
</dbReference>
<dbReference type="GO" id="GO:0006412">
    <property type="term" value="P:translation"/>
    <property type="evidence" value="ECO:0007669"/>
    <property type="project" value="UniProtKB-UniRule"/>
</dbReference>
<dbReference type="Pfam" id="PF00411">
    <property type="entry name" value="Ribosomal_S11"/>
    <property type="match status" value="1"/>
</dbReference>
<evidence type="ECO:0000256" key="5">
    <source>
        <dbReference type="HAMAP-Rule" id="MF_01310"/>
    </source>
</evidence>
<evidence type="ECO:0000256" key="3">
    <source>
        <dbReference type="ARBA" id="ARBA00022980"/>
    </source>
</evidence>
<proteinExistence type="inferred from homology"/>
<dbReference type="GO" id="GO:0009507">
    <property type="term" value="C:chloroplast"/>
    <property type="evidence" value="ECO:0007669"/>
    <property type="project" value="UniProtKB-SubCell"/>
</dbReference>
<evidence type="ECO:0000256" key="2">
    <source>
        <dbReference type="ARBA" id="ARBA00006194"/>
    </source>
</evidence>
<evidence type="ECO:0000256" key="6">
    <source>
        <dbReference type="RuleBase" id="RU003629"/>
    </source>
</evidence>
<dbReference type="InterPro" id="IPR036967">
    <property type="entry name" value="Ribosomal_uS11_sf"/>
</dbReference>
<dbReference type="GO" id="GO:0005840">
    <property type="term" value="C:ribosome"/>
    <property type="evidence" value="ECO:0007669"/>
    <property type="project" value="UniProtKB-KW"/>
</dbReference>
<dbReference type="PROSITE" id="PS00054">
    <property type="entry name" value="RIBOSOMAL_S11"/>
    <property type="match status" value="1"/>
</dbReference>
<name>A0A2U9NTH5_9STRA</name>